<evidence type="ECO:0000313" key="7">
    <source>
        <dbReference type="Proteomes" id="UP000254765"/>
    </source>
</evidence>
<name>A0A379YP15_SERMA</name>
<dbReference type="SUPFAM" id="SSF53706">
    <property type="entry name" value="Formate dehydrogenase/DMSO reductase, domains 1-3"/>
    <property type="match status" value="1"/>
</dbReference>
<protein>
    <submittedName>
        <fullName evidence="6">Dimethyl sulfoxide/trimethylamine N-oxide reductase</fullName>
        <ecNumber evidence="6">1.7.2.3</ecNumber>
    </submittedName>
</protein>
<keyword evidence="3 6" id="KW-0560">Oxidoreductase</keyword>
<dbReference type="GO" id="GO:0030151">
    <property type="term" value="F:molybdenum ion binding"/>
    <property type="evidence" value="ECO:0007669"/>
    <property type="project" value="TreeGrafter"/>
</dbReference>
<proteinExistence type="predicted"/>
<feature type="domain" description="Molybdopterin oxidoreductase" evidence="4">
    <location>
        <begin position="52"/>
        <end position="349"/>
    </location>
</feature>
<gene>
    <name evidence="6" type="primary">dorA_1</name>
    <name evidence="6" type="ORF">NCTC10211_02189</name>
</gene>
<evidence type="ECO:0000259" key="5">
    <source>
        <dbReference type="Pfam" id="PF18364"/>
    </source>
</evidence>
<dbReference type="InterPro" id="IPR041460">
    <property type="entry name" value="Molybdopterin_N"/>
</dbReference>
<dbReference type="GO" id="GO:0009061">
    <property type="term" value="P:anaerobic respiration"/>
    <property type="evidence" value="ECO:0007669"/>
    <property type="project" value="TreeGrafter"/>
</dbReference>
<keyword evidence="2" id="KW-0500">Molybdenum</keyword>
<evidence type="ECO:0000256" key="2">
    <source>
        <dbReference type="ARBA" id="ARBA00022505"/>
    </source>
</evidence>
<feature type="domain" description="Molybdopterin oxidoreductase N-terminal" evidence="5">
    <location>
        <begin position="9"/>
        <end position="48"/>
    </location>
</feature>
<evidence type="ECO:0000259" key="4">
    <source>
        <dbReference type="Pfam" id="PF00384"/>
    </source>
</evidence>
<dbReference type="GO" id="GO:0030288">
    <property type="term" value="C:outer membrane-bounded periplasmic space"/>
    <property type="evidence" value="ECO:0007669"/>
    <property type="project" value="TreeGrafter"/>
</dbReference>
<dbReference type="Proteomes" id="UP000254765">
    <property type="component" value="Unassembled WGS sequence"/>
</dbReference>
<accession>A0A379YP15</accession>
<dbReference type="Gene3D" id="3.40.228.10">
    <property type="entry name" value="Dimethylsulfoxide Reductase, domain 2"/>
    <property type="match status" value="1"/>
</dbReference>
<evidence type="ECO:0000256" key="1">
    <source>
        <dbReference type="ARBA" id="ARBA00001942"/>
    </source>
</evidence>
<dbReference type="Gene3D" id="3.40.50.740">
    <property type="match status" value="1"/>
</dbReference>
<comment type="cofactor">
    <cofactor evidence="1">
        <name>Mo-bis(molybdopterin guanine dinucleotide)</name>
        <dbReference type="ChEBI" id="CHEBI:60539"/>
    </cofactor>
</comment>
<dbReference type="PANTHER" id="PTHR43742">
    <property type="entry name" value="TRIMETHYLAMINE-N-OXIDE REDUCTASE"/>
    <property type="match status" value="1"/>
</dbReference>
<dbReference type="GO" id="GO:0009055">
    <property type="term" value="F:electron transfer activity"/>
    <property type="evidence" value="ECO:0007669"/>
    <property type="project" value="TreeGrafter"/>
</dbReference>
<dbReference type="Pfam" id="PF18364">
    <property type="entry name" value="Molybdopterin_N"/>
    <property type="match status" value="1"/>
</dbReference>
<dbReference type="InterPro" id="IPR050612">
    <property type="entry name" value="Prok_Mopterin_Oxidored"/>
</dbReference>
<evidence type="ECO:0000313" key="6">
    <source>
        <dbReference type="EMBL" id="SUI47972.1"/>
    </source>
</evidence>
<dbReference type="Pfam" id="PF00384">
    <property type="entry name" value="Molybdopterin"/>
    <property type="match status" value="1"/>
</dbReference>
<dbReference type="GO" id="GO:0050626">
    <property type="term" value="F:trimethylamine-N-oxide reductase (cytochrome c) activity"/>
    <property type="evidence" value="ECO:0007669"/>
    <property type="project" value="UniProtKB-EC"/>
</dbReference>
<sequence>MSIKRYPQLAHWGAYTAVVEDGRLIRCEPFVDDPDPSPLLDSIVPMVYSDKRIRKPAVRRSWLQKREGSDRTLRGREDFVEVDWEFALDLVAQENRRVRDRYGASGLFTGSYGWSSAGRLHHARSLVRRFYFSGGGGVDQQGNYSWGAAQFFLPYVIGTFSPLTGRVTSWPSVVEHCELFVAFGGLALKNAQVSSGGAAEHALKPWLQKLARKGTPVINISPMRDDCPEFVNAEWIPIRPNTDVALMLALAYEIQRLGAQDEAFLHSHCVGYQQLADYLNGVSDGVAKTPAWASDITGIPTARIALLARQLIGVRSFITCSYSVQRAHRGEQPYWMMIALSAMLGQVGCRAAGSRSATAQ</sequence>
<dbReference type="AlphaFoldDB" id="A0A379YP15"/>
<dbReference type="EMBL" id="UGYK01000002">
    <property type="protein sequence ID" value="SUI47972.1"/>
    <property type="molecule type" value="Genomic_DNA"/>
</dbReference>
<dbReference type="PANTHER" id="PTHR43742:SF10">
    <property type="entry name" value="TRIMETHYLAMINE-N-OXIDE REDUCTASE 2"/>
    <property type="match status" value="1"/>
</dbReference>
<evidence type="ECO:0000256" key="3">
    <source>
        <dbReference type="ARBA" id="ARBA00023002"/>
    </source>
</evidence>
<organism evidence="6 7">
    <name type="scientific">Serratia marcescens</name>
    <dbReference type="NCBI Taxonomy" id="615"/>
    <lineage>
        <taxon>Bacteria</taxon>
        <taxon>Pseudomonadati</taxon>
        <taxon>Pseudomonadota</taxon>
        <taxon>Gammaproteobacteria</taxon>
        <taxon>Enterobacterales</taxon>
        <taxon>Yersiniaceae</taxon>
        <taxon>Serratia</taxon>
    </lineage>
</organism>
<dbReference type="InterPro" id="IPR006656">
    <property type="entry name" value="Mopterin_OxRdtase"/>
</dbReference>
<dbReference type="EC" id="1.7.2.3" evidence="6"/>
<reference evidence="6 7" key="1">
    <citation type="submission" date="2018-06" db="EMBL/GenBank/DDBJ databases">
        <authorList>
            <consortium name="Pathogen Informatics"/>
            <person name="Doyle S."/>
        </authorList>
    </citation>
    <scope>NUCLEOTIDE SEQUENCE [LARGE SCALE GENOMIC DNA]</scope>
    <source>
        <strain evidence="6 7">NCTC10211</strain>
    </source>
</reference>